<dbReference type="PROSITE" id="PS00061">
    <property type="entry name" value="ADH_SHORT"/>
    <property type="match status" value="1"/>
</dbReference>
<organism evidence="2">
    <name type="scientific">marine sediment metagenome</name>
    <dbReference type="NCBI Taxonomy" id="412755"/>
    <lineage>
        <taxon>unclassified sequences</taxon>
        <taxon>metagenomes</taxon>
        <taxon>ecological metagenomes</taxon>
    </lineage>
</organism>
<comment type="caution">
    <text evidence="2">The sequence shown here is derived from an EMBL/GenBank/DDBJ whole genome shotgun (WGS) entry which is preliminary data.</text>
</comment>
<dbReference type="Gene3D" id="3.90.25.10">
    <property type="entry name" value="UDP-galactose 4-epimerase, domain 1"/>
    <property type="match status" value="1"/>
</dbReference>
<sequence>MGQAAEAARHLMAGASLSDSGFDLNDKHILVTGGGGFIGSRLVELLLARRFPASLTVVDKFTYAGDRENLNDVREQIILKELDVCDEALGFDVRRPDVIFHLAAETHVDRSIENGLPFAQVDFYGTAVMLEWARQWGSRFVFVSTDEVYGDLQTREIDVATEDTALAPNNPYSAAKAGADFMVQAYHRTHGLDTVILRPANQYGPRQYPEKLFPRFVYLAMSGQDLTVHGDGAQLREYTHVNDGAMGILLAGERGASGSIFNIASEEYMTVNEVALAVLHHFGLAETRIAYVEDRPGGDARYSISSARARKELGWEPKVPLDRGVSHTIGWYAGKWANELPEVAA</sequence>
<dbReference type="PANTHER" id="PTHR43000">
    <property type="entry name" value="DTDP-D-GLUCOSE 4,6-DEHYDRATASE-RELATED"/>
    <property type="match status" value="1"/>
</dbReference>
<evidence type="ECO:0000259" key="1">
    <source>
        <dbReference type="Pfam" id="PF16363"/>
    </source>
</evidence>
<evidence type="ECO:0000313" key="2">
    <source>
        <dbReference type="EMBL" id="KKM04984.1"/>
    </source>
</evidence>
<dbReference type="InterPro" id="IPR016040">
    <property type="entry name" value="NAD(P)-bd_dom"/>
</dbReference>
<dbReference type="Pfam" id="PF16363">
    <property type="entry name" value="GDP_Man_Dehyd"/>
    <property type="match status" value="1"/>
</dbReference>
<dbReference type="AlphaFoldDB" id="A0A0F9H1S2"/>
<dbReference type="EMBL" id="LAZR01016330">
    <property type="protein sequence ID" value="KKM04984.1"/>
    <property type="molecule type" value="Genomic_DNA"/>
</dbReference>
<accession>A0A0F9H1S2</accession>
<feature type="domain" description="NAD(P)-binding" evidence="1">
    <location>
        <begin position="30"/>
        <end position="327"/>
    </location>
</feature>
<dbReference type="InterPro" id="IPR036291">
    <property type="entry name" value="NAD(P)-bd_dom_sf"/>
</dbReference>
<protein>
    <recommendedName>
        <fullName evidence="1">NAD(P)-binding domain-containing protein</fullName>
    </recommendedName>
</protein>
<reference evidence="2" key="1">
    <citation type="journal article" date="2015" name="Nature">
        <title>Complex archaea that bridge the gap between prokaryotes and eukaryotes.</title>
        <authorList>
            <person name="Spang A."/>
            <person name="Saw J.H."/>
            <person name="Jorgensen S.L."/>
            <person name="Zaremba-Niedzwiedzka K."/>
            <person name="Martijn J."/>
            <person name="Lind A.E."/>
            <person name="van Eijk R."/>
            <person name="Schleper C."/>
            <person name="Guy L."/>
            <person name="Ettema T.J."/>
        </authorList>
    </citation>
    <scope>NUCLEOTIDE SEQUENCE</scope>
</reference>
<dbReference type="InterPro" id="IPR020904">
    <property type="entry name" value="Sc_DH/Rdtase_CS"/>
</dbReference>
<proteinExistence type="predicted"/>
<dbReference type="Gene3D" id="3.40.50.720">
    <property type="entry name" value="NAD(P)-binding Rossmann-like Domain"/>
    <property type="match status" value="1"/>
</dbReference>
<dbReference type="SUPFAM" id="SSF51735">
    <property type="entry name" value="NAD(P)-binding Rossmann-fold domains"/>
    <property type="match status" value="1"/>
</dbReference>
<gene>
    <name evidence="2" type="ORF">LCGC14_1758710</name>
</gene>
<name>A0A0F9H1S2_9ZZZZ</name>